<feature type="region of interest" description="Disordered" evidence="1">
    <location>
        <begin position="226"/>
        <end position="259"/>
    </location>
</feature>
<keyword evidence="4" id="KW-1185">Reference proteome</keyword>
<dbReference type="Proteomes" id="UP000674318">
    <property type="component" value="Unassembled WGS sequence"/>
</dbReference>
<evidence type="ECO:0000313" key="4">
    <source>
        <dbReference type="Proteomes" id="UP000674318"/>
    </source>
</evidence>
<gene>
    <name evidence="3" type="ORF">JKF63_00746</name>
</gene>
<dbReference type="InterPro" id="IPR029058">
    <property type="entry name" value="AB_hydrolase_fold"/>
</dbReference>
<evidence type="ECO:0000256" key="1">
    <source>
        <dbReference type="SAM" id="MobiDB-lite"/>
    </source>
</evidence>
<dbReference type="SUPFAM" id="SSF53474">
    <property type="entry name" value="alpha/beta-Hydrolases"/>
    <property type="match status" value="1"/>
</dbReference>
<proteinExistence type="predicted"/>
<evidence type="ECO:0000256" key="2">
    <source>
        <dbReference type="SAM" id="Phobius"/>
    </source>
</evidence>
<reference evidence="3 4" key="1">
    <citation type="submission" date="2021-02" db="EMBL/GenBank/DDBJ databases">
        <title>Porcisia hertigi Genome sequencing and assembly.</title>
        <authorList>
            <person name="Almutairi H."/>
            <person name="Gatherer D."/>
        </authorList>
    </citation>
    <scope>NUCLEOTIDE SEQUENCE [LARGE SCALE GENOMIC DNA]</scope>
    <source>
        <strain evidence="3 4">C119</strain>
    </source>
</reference>
<keyword evidence="2" id="KW-0472">Membrane</keyword>
<evidence type="ECO:0000313" key="3">
    <source>
        <dbReference type="EMBL" id="KAG5490625.1"/>
    </source>
</evidence>
<feature type="transmembrane region" description="Helical" evidence="2">
    <location>
        <begin position="92"/>
        <end position="117"/>
    </location>
</feature>
<feature type="compositionally biased region" description="Polar residues" evidence="1">
    <location>
        <begin position="1"/>
        <end position="12"/>
    </location>
</feature>
<dbReference type="GeneID" id="94286873"/>
<dbReference type="KEGG" id="phet:94286873"/>
<dbReference type="AlphaFoldDB" id="A0A836L1B9"/>
<feature type="transmembrane region" description="Helical" evidence="2">
    <location>
        <begin position="515"/>
        <end position="534"/>
    </location>
</feature>
<dbReference type="EMBL" id="JAFJZO010000036">
    <property type="protein sequence ID" value="KAG5490625.1"/>
    <property type="molecule type" value="Genomic_DNA"/>
</dbReference>
<name>A0A836L1B9_9TRYP</name>
<keyword evidence="2" id="KW-0812">Transmembrane</keyword>
<sequence length="692" mass="75566">MKRNGELSTSGQEIDATAETLANCEPKPAQEDSGVTRTGAAQPALLTPLQPRRGSTRWGTKRSLASQYALRQRRGGAAAAAAQQRSDTHKRFFLVFYQFFLIVCGLFMPTRLARWFLGWFSNLAGRPSYTYDPQMVVTPTVALLNHTLNTQFFVRHPFAVENRCAMHAPMLLQMRETAASSSSWVPGTAESPKVSCDANQSAPHPAISGWKIVLIPYVENTSAAPFPNKIPPDNQYQTRAQPRRTVSRPSPLFNNRTMGSFDRNCGMARKSTHSGRTRRYSLYGDWTTETSTIVDGVGHRSEGGCGTRKKTSRLERNLTDRANVVISSYTKGAPVGFAEWDLLAADTCGTLGPTHTSVGSSGKLDPYTSLNAIASPVWVSEDPLALAGAQSFMETHRAAVVNGENDAFSSSAEYALSRSDVRTGNFDSSIAGPGQIHVAKRRLFYQAVVFPPLNTDVSPLISASPHSSGDVSGSGSMSSFQCSTEGGRVRKSNCAAPVHASVPVSPSPCQSWIYLRYWMGSFLMCVVALVSWLLGEKQSRQATSVSSFRTGAPRANVASNKTSSNLMTTAMTTIYRRLPATPSLAADVSTLPGNGDIVLHPKGYSPLVTQRFFVPLPIPILFMYGGEKRVMFHADHWCAYIRHYQRPRDGISDVVEVQGGGHWFFAEKKYQKKVADRIAEFLAVEPTVSHGV</sequence>
<keyword evidence="2" id="KW-1133">Transmembrane helix</keyword>
<accession>A0A836L1B9</accession>
<feature type="region of interest" description="Disordered" evidence="1">
    <location>
        <begin position="1"/>
        <end position="62"/>
    </location>
</feature>
<comment type="caution">
    <text evidence="3">The sequence shown here is derived from an EMBL/GenBank/DDBJ whole genome shotgun (WGS) entry which is preliminary data.</text>
</comment>
<protein>
    <submittedName>
        <fullName evidence="3">Uncharacterized protein</fullName>
    </submittedName>
</protein>
<dbReference type="RefSeq" id="XP_067752953.1">
    <property type="nucleotide sequence ID" value="XM_067896796.1"/>
</dbReference>
<organism evidence="3 4">
    <name type="scientific">Porcisia hertigi</name>
    <dbReference type="NCBI Taxonomy" id="2761500"/>
    <lineage>
        <taxon>Eukaryota</taxon>
        <taxon>Discoba</taxon>
        <taxon>Euglenozoa</taxon>
        <taxon>Kinetoplastea</taxon>
        <taxon>Metakinetoplastina</taxon>
        <taxon>Trypanosomatida</taxon>
        <taxon>Trypanosomatidae</taxon>
        <taxon>Leishmaniinae</taxon>
        <taxon>Porcisia</taxon>
    </lineage>
</organism>
<dbReference type="OrthoDB" id="408373at2759"/>